<dbReference type="RefSeq" id="YP_009274725.1">
    <property type="nucleotide sequence ID" value="NC_030920.1"/>
</dbReference>
<dbReference type="OrthoDB" id="10969at10239"/>
<dbReference type="InterPro" id="IPR008585">
    <property type="entry name" value="Gamma_PGA_hydro"/>
</dbReference>
<keyword evidence="2" id="KW-1185">Reference proteome</keyword>
<proteinExistence type="predicted"/>
<dbReference type="Gene3D" id="3.40.630.100">
    <property type="entry name" value="Poly-gamma-glutamate hydrolase, zinc-binding motif"/>
    <property type="match status" value="1"/>
</dbReference>
<accession>A0A0Y0AJU6</accession>
<evidence type="ECO:0000313" key="2">
    <source>
        <dbReference type="Proteomes" id="UP000204502"/>
    </source>
</evidence>
<name>A0A0Y0AJU6_9CAUD</name>
<dbReference type="KEGG" id="vg:28801680"/>
<dbReference type="GeneID" id="28801680"/>
<evidence type="ECO:0000313" key="1">
    <source>
        <dbReference type="EMBL" id="AMB18601.1"/>
    </source>
</evidence>
<reference evidence="1 2" key="1">
    <citation type="journal article" date="2016" name="Genome Announc.">
        <title>Complete Genome Sequence of Bacillus megaterium Bacteriophage Eldridge.</title>
        <authorList>
            <person name="Reveille A.M."/>
            <person name="Eldridge K.A."/>
            <person name="Temple L.M."/>
        </authorList>
    </citation>
    <scope>NUCLEOTIDE SEQUENCE [LARGE SCALE GENOMIC DNA]</scope>
</reference>
<organism evidence="1 2">
    <name type="scientific">Bacillus phage Eldridge</name>
    <dbReference type="NCBI Taxonomy" id="1776293"/>
    <lineage>
        <taxon>Viruses</taxon>
        <taxon>Duplodnaviria</taxon>
        <taxon>Heunggongvirae</taxon>
        <taxon>Uroviricota</taxon>
        <taxon>Caudoviricetes</taxon>
        <taxon>Herelleviridae</taxon>
        <taxon>Bastillevirinae</taxon>
        <taxon>Eldridgevirus</taxon>
        <taxon>Eldridgevirus eldridge</taxon>
    </lineage>
</organism>
<protein>
    <submittedName>
        <fullName evidence="1">Replication protein</fullName>
    </submittedName>
</protein>
<dbReference type="InterPro" id="IPR038128">
    <property type="entry name" value="Gamma_PGA_hydro_sf"/>
</dbReference>
<dbReference type="Proteomes" id="UP000204502">
    <property type="component" value="Segment"/>
</dbReference>
<sequence>MADKYSNYAELAANEVEGTDYLITAVNRGSAKVIIGIHGGGIEGGTSELTKEFAGTEHSYYLFEGIKSSGNTDLHITSTRFDEPKALALVKSKAYGLSFHGYSDSTNKHTLIGGADHNKKLEVYQALTAAGFSAEVLGEDDPLAGADPANIVNRVTSGAGVQLELSTAQRKALFTDFTLNGREGSKTAEFFKYVEAVRNAF</sequence>
<dbReference type="Pfam" id="PF05908">
    <property type="entry name" value="Gamma_PGA_hydro"/>
    <property type="match status" value="1"/>
</dbReference>
<gene>
    <name evidence="1" type="ORF">Eldridge_018</name>
</gene>
<dbReference type="EMBL" id="KU253712">
    <property type="protein sequence ID" value="AMB18601.1"/>
    <property type="molecule type" value="Genomic_DNA"/>
</dbReference>